<proteinExistence type="predicted"/>
<evidence type="ECO:0000313" key="1">
    <source>
        <dbReference type="EMBL" id="SMB92339.1"/>
    </source>
</evidence>
<protein>
    <submittedName>
        <fullName evidence="1">Uncharacterized protein</fullName>
    </submittedName>
</protein>
<sequence length="235" mass="27785">MLYRLNLTDEDRYHSLIENNLIVFSELLDSNAEELLNIERPFGTCFKLVKGDYIWIKHKEVFLIAKVKDKGFLDIDRELVLVSVEFYRYSEEMDVLKGDFAEDELEEIDDELLLIKSQGIFIELSNKNRDESTPKNQIQIRKKAEIKNKDSEKINIQTKPSNNFGEMIIEVHSPKSENSSKIPATINSKKEIEVSNSWDKFYVEMMKSQMELFAKMQPISLDEFFKMQKKFWEKF</sequence>
<dbReference type="EMBL" id="FWWR01000014">
    <property type="protein sequence ID" value="SMB92339.1"/>
    <property type="molecule type" value="Genomic_DNA"/>
</dbReference>
<gene>
    <name evidence="1" type="ORF">SAMN00017477_1933</name>
</gene>
<reference evidence="2" key="1">
    <citation type="submission" date="2017-04" db="EMBL/GenBank/DDBJ databases">
        <authorList>
            <person name="Varghese N."/>
            <person name="Submissions S."/>
        </authorList>
    </citation>
    <scope>NUCLEOTIDE SEQUENCE [LARGE SCALE GENOMIC DNA]</scope>
    <source>
        <strain evidence="2">DSM 20463</strain>
    </source>
</reference>
<dbReference type="STRING" id="573058.SAMN00017477_1933"/>
<dbReference type="RefSeq" id="WP_084231453.1">
    <property type="nucleotide sequence ID" value="NZ_FWWR01000014.1"/>
</dbReference>
<dbReference type="Proteomes" id="UP000192368">
    <property type="component" value="Unassembled WGS sequence"/>
</dbReference>
<dbReference type="OrthoDB" id="1701994at2"/>
<dbReference type="AlphaFoldDB" id="A0A1W1VG00"/>
<keyword evidence="2" id="KW-1185">Reference proteome</keyword>
<name>A0A1W1VG00_PEPAS</name>
<evidence type="ECO:0000313" key="2">
    <source>
        <dbReference type="Proteomes" id="UP000192368"/>
    </source>
</evidence>
<accession>A0A1W1VG00</accession>
<organism evidence="1 2">
    <name type="scientific">Peptoniphilus asaccharolyticus DSM 20463</name>
    <dbReference type="NCBI Taxonomy" id="573058"/>
    <lineage>
        <taxon>Bacteria</taxon>
        <taxon>Bacillati</taxon>
        <taxon>Bacillota</taxon>
        <taxon>Tissierellia</taxon>
        <taxon>Tissierellales</taxon>
        <taxon>Peptoniphilaceae</taxon>
        <taxon>Peptoniphilus</taxon>
    </lineage>
</organism>